<dbReference type="Proteomes" id="UP000236291">
    <property type="component" value="Unassembled WGS sequence"/>
</dbReference>
<dbReference type="EMBL" id="ASHM01107832">
    <property type="protein sequence ID" value="PNX69196.1"/>
    <property type="molecule type" value="Genomic_DNA"/>
</dbReference>
<organism evidence="1 2">
    <name type="scientific">Trifolium pratense</name>
    <name type="common">Red clover</name>
    <dbReference type="NCBI Taxonomy" id="57577"/>
    <lineage>
        <taxon>Eukaryota</taxon>
        <taxon>Viridiplantae</taxon>
        <taxon>Streptophyta</taxon>
        <taxon>Embryophyta</taxon>
        <taxon>Tracheophyta</taxon>
        <taxon>Spermatophyta</taxon>
        <taxon>Magnoliopsida</taxon>
        <taxon>eudicotyledons</taxon>
        <taxon>Gunneridae</taxon>
        <taxon>Pentapetalae</taxon>
        <taxon>rosids</taxon>
        <taxon>fabids</taxon>
        <taxon>Fabales</taxon>
        <taxon>Fabaceae</taxon>
        <taxon>Papilionoideae</taxon>
        <taxon>50 kb inversion clade</taxon>
        <taxon>NPAAA clade</taxon>
        <taxon>Hologalegina</taxon>
        <taxon>IRL clade</taxon>
        <taxon>Trifolieae</taxon>
        <taxon>Trifolium</taxon>
    </lineage>
</organism>
<evidence type="ECO:0000313" key="1">
    <source>
        <dbReference type="EMBL" id="PNX69196.1"/>
    </source>
</evidence>
<accession>A0A2K3KSD6</accession>
<protein>
    <submittedName>
        <fullName evidence="1">Uncharacterized protein</fullName>
    </submittedName>
</protein>
<sequence length="122" mass="14368">MITKKKIPSCFHYARRGDLSTRSVVTCSEDGCHCQHHARREKSHARRDRRIELRRGRGTNHARRDGSDARRGCNLYILKSHFLEGVFQRLRVARFEAYNMMGIHPLELELGLSYFTMRLDHD</sequence>
<evidence type="ECO:0000313" key="2">
    <source>
        <dbReference type="Proteomes" id="UP000236291"/>
    </source>
</evidence>
<dbReference type="AlphaFoldDB" id="A0A2K3KSD6"/>
<reference evidence="1 2" key="2">
    <citation type="journal article" date="2017" name="Front. Plant Sci.">
        <title>Gene Classification and Mining of Molecular Markers Useful in Red Clover (Trifolium pratense) Breeding.</title>
        <authorList>
            <person name="Istvanek J."/>
            <person name="Dluhosova J."/>
            <person name="Dluhos P."/>
            <person name="Patkova L."/>
            <person name="Nedelnik J."/>
            <person name="Repkova J."/>
        </authorList>
    </citation>
    <scope>NUCLEOTIDE SEQUENCE [LARGE SCALE GENOMIC DNA]</scope>
    <source>
        <strain evidence="2">cv. Tatra</strain>
        <tissue evidence="1">Young leaves</tissue>
    </source>
</reference>
<reference evidence="1 2" key="1">
    <citation type="journal article" date="2014" name="Am. J. Bot.">
        <title>Genome assembly and annotation for red clover (Trifolium pratense; Fabaceae).</title>
        <authorList>
            <person name="Istvanek J."/>
            <person name="Jaros M."/>
            <person name="Krenek A."/>
            <person name="Repkova J."/>
        </authorList>
    </citation>
    <scope>NUCLEOTIDE SEQUENCE [LARGE SCALE GENOMIC DNA]</scope>
    <source>
        <strain evidence="2">cv. Tatra</strain>
        <tissue evidence="1">Young leaves</tissue>
    </source>
</reference>
<name>A0A2K3KSD6_TRIPR</name>
<comment type="caution">
    <text evidence="1">The sequence shown here is derived from an EMBL/GenBank/DDBJ whole genome shotgun (WGS) entry which is preliminary data.</text>
</comment>
<proteinExistence type="predicted"/>
<gene>
    <name evidence="1" type="ORF">L195_g056583</name>
</gene>